<keyword evidence="3" id="KW-1185">Reference proteome</keyword>
<dbReference type="InterPro" id="IPR007784">
    <property type="entry name" value="PIR"/>
</dbReference>
<keyword evidence="1" id="KW-1133">Transmembrane helix</keyword>
<dbReference type="OrthoDB" id="6359at10239"/>
<dbReference type="KEGG" id="vg:31079603"/>
<dbReference type="RefSeq" id="YP_009345996.1">
    <property type="nucleotide sequence ID" value="NC_033829.1"/>
</dbReference>
<sequence length="500" mass="56041">MYSTSPLSPSSASIVIISCILIIFVICILVYIIILSQTKLTSLTYQETEIPRFSTDITFDPYPTIVDIENQIDCNAKSLHVCKMDDPTTLFGCRELIVKCHHFDKDTSYIEKRETTIIPKNSNPNEGYALAITSIAESCNVYHGDLILVTVNPDSSEYSMVCDCKNPGYIGNENLMGNCTTVYICDGRIDNINQPLANISCVCDRGYKSMRYDDGLPVCREMTVLEANQAYKDWTSLVKFNSDRQLDIINFNPTVRGNLKIKKLLNPCTNSLHDTTIEITTGHFDEVHNECHVVDSGYPVVNGLLDFKGGDKYDTASIGGVLATGPYLRIRFTDQINNKSRIYGLVVDGIKFHKDYSNMKIALVPSYGLSLGSKGALMINSRPDFFIAPKCDGSWPTYSCSMDNYYTYKDSGLPYPGARDCPTMFLWDRTLWENCEFLIRQSIKKQGRGISINNSAFKILPQLRAYGIQYAVDSKDSRTITGLLSFDADSDYIIHVNSVT</sequence>
<feature type="transmembrane region" description="Helical" evidence="1">
    <location>
        <begin position="12"/>
        <end position="34"/>
    </location>
</feature>
<dbReference type="Proteomes" id="UP000204438">
    <property type="component" value="Segment"/>
</dbReference>
<dbReference type="GeneID" id="31079603"/>
<organism evidence="2 3">
    <name type="scientific">Kallithea virus</name>
    <dbReference type="NCBI Taxonomy" id="1654582"/>
    <lineage>
        <taxon>Viruses</taxon>
        <taxon>Viruses incertae sedis</taxon>
        <taxon>Naldaviricetes</taxon>
        <taxon>Lefavirales</taxon>
        <taxon>Nudiviridae</taxon>
        <taxon>Alphanudivirus</taxon>
        <taxon>Alphanudivirus dromelanogasteris</taxon>
    </lineage>
</organism>
<name>A0A1S5VG33_9VIRU</name>
<reference evidence="3" key="1">
    <citation type="submission" date="2016-04" db="EMBL/GenBank/DDBJ databases">
        <title>The complete genome of Kallithea virus.</title>
        <authorList>
            <consortium name="DrosEU Consortium"/>
            <person name="Obbard D.J."/>
            <person name="Serga S."/>
            <person name="Kozeretska I."/>
            <person name="Waldron F.M."/>
            <person name="Webster C.L."/>
            <person name="Staubach F."/>
        </authorList>
    </citation>
    <scope>NUCLEOTIDE SEQUENCE [LARGE SCALE GENOMIC DNA]</scope>
</reference>
<evidence type="ECO:0000313" key="2">
    <source>
        <dbReference type="EMBL" id="AQN78597.1"/>
    </source>
</evidence>
<accession>A0A1S5VG33</accession>
<proteinExistence type="predicted"/>
<evidence type="ECO:0000256" key="1">
    <source>
        <dbReference type="SAM" id="Phobius"/>
    </source>
</evidence>
<protein>
    <submittedName>
        <fullName evidence="2">ACH96190.1 pif-1-like protein</fullName>
    </submittedName>
</protein>
<dbReference type="EMBL" id="KX130344">
    <property type="protein sequence ID" value="AQN78597.1"/>
    <property type="molecule type" value="Genomic_DNA"/>
</dbReference>
<keyword evidence="1" id="KW-0812">Transmembrane</keyword>
<keyword evidence="1" id="KW-0472">Membrane</keyword>
<dbReference type="Pfam" id="PF05092">
    <property type="entry name" value="PIF"/>
    <property type="match status" value="1"/>
</dbReference>
<evidence type="ECO:0000313" key="3">
    <source>
        <dbReference type="Proteomes" id="UP000204438"/>
    </source>
</evidence>